<name>A0ACC2ZUS3_9EURO</name>
<sequence>MSAAAEPIPAFLDNKTVDFPDGTCYVLLDPLTNYRSCHDGTPSESRMVFACKSAANDEEYIMKVKVQLPAEGQPPVEGPSSTTAAELVALEKFRDAKLTCAPHLVSFKKVPQGSEFPFPGGFVTYTVMTKMPGSSLFGTYWNMPGGEREAIVKGALDALRSIYALGIEPVDRGMRNVIWDPTTKHCSIIDFELWNEVSETFKDDTQEMQRWGLVRRPPPKDWFMEWAYQYR</sequence>
<gene>
    <name evidence="1" type="ORF">H2198_009409</name>
</gene>
<accession>A0ACC2ZUS3</accession>
<dbReference type="Proteomes" id="UP001172386">
    <property type="component" value="Unassembled WGS sequence"/>
</dbReference>
<dbReference type="EMBL" id="JAPDRQ010000265">
    <property type="protein sequence ID" value="KAJ9651315.1"/>
    <property type="molecule type" value="Genomic_DNA"/>
</dbReference>
<organism evidence="1 2">
    <name type="scientific">Neophaeococcomyces mojaviensis</name>
    <dbReference type="NCBI Taxonomy" id="3383035"/>
    <lineage>
        <taxon>Eukaryota</taxon>
        <taxon>Fungi</taxon>
        <taxon>Dikarya</taxon>
        <taxon>Ascomycota</taxon>
        <taxon>Pezizomycotina</taxon>
        <taxon>Eurotiomycetes</taxon>
        <taxon>Chaetothyriomycetidae</taxon>
        <taxon>Chaetothyriales</taxon>
        <taxon>Chaetothyriales incertae sedis</taxon>
        <taxon>Neophaeococcomyces</taxon>
    </lineage>
</organism>
<evidence type="ECO:0000313" key="2">
    <source>
        <dbReference type="Proteomes" id="UP001172386"/>
    </source>
</evidence>
<keyword evidence="2" id="KW-1185">Reference proteome</keyword>
<evidence type="ECO:0000313" key="1">
    <source>
        <dbReference type="EMBL" id="KAJ9651315.1"/>
    </source>
</evidence>
<reference evidence="1" key="1">
    <citation type="submission" date="2022-10" db="EMBL/GenBank/DDBJ databases">
        <title>Culturing micro-colonial fungi from biological soil crusts in the Mojave desert and describing Neophaeococcomyces mojavensis, and introducing the new genera and species Taxawa tesnikishii.</title>
        <authorList>
            <person name="Kurbessoian T."/>
            <person name="Stajich J.E."/>
        </authorList>
    </citation>
    <scope>NUCLEOTIDE SEQUENCE</scope>
    <source>
        <strain evidence="1">JES_112</strain>
    </source>
</reference>
<protein>
    <submittedName>
        <fullName evidence="1">Uncharacterized protein</fullName>
    </submittedName>
</protein>
<proteinExistence type="predicted"/>
<comment type="caution">
    <text evidence="1">The sequence shown here is derived from an EMBL/GenBank/DDBJ whole genome shotgun (WGS) entry which is preliminary data.</text>
</comment>